<dbReference type="InterPro" id="IPR016130">
    <property type="entry name" value="Tyr_Pase_AS"/>
</dbReference>
<feature type="domain" description="Myotubularin phosphatase" evidence="5">
    <location>
        <begin position="607"/>
        <end position="980"/>
    </location>
</feature>
<dbReference type="SUPFAM" id="SSF50729">
    <property type="entry name" value="PH domain-like"/>
    <property type="match status" value="1"/>
</dbReference>
<dbReference type="OrthoDB" id="271628at2759"/>
<keyword evidence="7" id="KW-1185">Reference proteome</keyword>
<proteinExistence type="inferred from homology"/>
<dbReference type="PANTHER" id="PTHR10807:SF128">
    <property type="entry name" value="PHOSPHATIDYLINOSITOL-3,5-BISPHOSPHATE 3-PHOSPHATASE"/>
    <property type="match status" value="1"/>
</dbReference>
<protein>
    <submittedName>
        <fullName evidence="6">Myotubularin-related protein 2-like</fullName>
    </submittedName>
</protein>
<dbReference type="GO" id="GO:0005737">
    <property type="term" value="C:cytoplasm"/>
    <property type="evidence" value="ECO:0007669"/>
    <property type="project" value="TreeGrafter"/>
</dbReference>
<dbReference type="EMBL" id="MDYQ01000033">
    <property type="protein sequence ID" value="PRP86271.1"/>
    <property type="molecule type" value="Genomic_DNA"/>
</dbReference>
<feature type="compositionally biased region" description="Low complexity" evidence="4">
    <location>
        <begin position="259"/>
        <end position="268"/>
    </location>
</feature>
<dbReference type="InterPro" id="IPR010569">
    <property type="entry name" value="Myotubularin-like_Pase_dom"/>
</dbReference>
<evidence type="ECO:0000256" key="3">
    <source>
        <dbReference type="PIRSR" id="PIRSR630564-2"/>
    </source>
</evidence>
<evidence type="ECO:0000256" key="2">
    <source>
        <dbReference type="PIRSR" id="PIRSR630564-1"/>
    </source>
</evidence>
<dbReference type="AlphaFoldDB" id="A0A2P6NQP4"/>
<dbReference type="CDD" id="cd14507">
    <property type="entry name" value="PTP-MTM-like"/>
    <property type="match status" value="1"/>
</dbReference>
<dbReference type="Pfam" id="PF06602">
    <property type="entry name" value="Myotub-related"/>
    <property type="match status" value="1"/>
</dbReference>
<accession>A0A2P6NQP4</accession>
<feature type="region of interest" description="Disordered" evidence="4">
    <location>
        <begin position="227"/>
        <end position="333"/>
    </location>
</feature>
<dbReference type="PROSITE" id="PS51339">
    <property type="entry name" value="PPASE_MYOTUBULARIN"/>
    <property type="match status" value="1"/>
</dbReference>
<feature type="binding site" evidence="3">
    <location>
        <begin position="819"/>
        <end position="825"/>
    </location>
    <ligand>
        <name>substrate</name>
    </ligand>
</feature>
<feature type="compositionally biased region" description="Low complexity" evidence="4">
    <location>
        <begin position="275"/>
        <end position="288"/>
    </location>
</feature>
<evidence type="ECO:0000313" key="7">
    <source>
        <dbReference type="Proteomes" id="UP000241769"/>
    </source>
</evidence>
<evidence type="ECO:0000256" key="4">
    <source>
        <dbReference type="SAM" id="MobiDB-lite"/>
    </source>
</evidence>
<dbReference type="InParanoid" id="A0A2P6NQP4"/>
<name>A0A2P6NQP4_9EUKA</name>
<feature type="binding site" evidence="3">
    <location>
        <begin position="758"/>
        <end position="759"/>
    </location>
    <ligand>
        <name>substrate</name>
    </ligand>
</feature>
<sequence>MTNAGIKLSALRPDSALLDKEVVYLSCVEKASEAASGVPRPRCYTDTWRLVRESVDLFVEQSFSEISIMPSGQIYVEVVKDIIQSLKSIMMKAKSAEPLDATLSEGFSNLNKLLALIKPKVEAEEKTARDLWSMNSVAAIKVHGTTLEIFKHQSALDLLRSNYISLKASEENEAFGSQDTTYLTDQKRLVDRFDQLRVQCANEITAMEAASNKLASFIKRHILRVTTEERKDSSPSSPVIEVRSPASPPLEPRSPPSSNPSARPVSRPLPTLDNQTSPPSLQRTSSSSNAGHKREDVPSSSTSLLNLRSKFETAKSSSTTPKKDAISLGANRQVRPVLRDAKLGEAVSPPMSPTASPKTFLSTSRDAPQPEIKLVTSVDKLNSIENRKIIMRSSNDGPEAREAATQRLSLFMLVRPTRKELEDLKILLKEDNSLSLASSQEKPTITPVASSPIPASREDFKLANDMKNADYQLLQTGFVKNLMVGEKSYLMAQDVYYRDAKHSWTKGLLVLTSYRVAFIGPQTIVLPLGYVNAIDPVKKSGTKPTGKGDNQKKLEIETKDHRKLYFTFPRTGQCSRSHFVSTTRSKLNQAPERLFAFEWKDTFPINGWKIYDPVKEFERMGVVNETGWKVSHLNTKYELCPTYPAYLALPIRMAHQEIQQVANYRSKGRIPALSWIHRGNSATITRCSQPRVGVTRRRSVEDEKMIAEILGANKHNSVLNIFDARPSANARANQMMGAGTENMNNYPNCVLTFHNIDNIHVMRESLKCLNDAVTMEDDSKYLGALSESGWFGHICKILTAVSKIVDVIENKKGSVLVHCSDGWDRTPQMTSLSMMMLDPYYRTLLGFQVLLEKEFIGFGHQFALRTGHDGQGKLSERSPVFLQFVDCVYQLSLQFPREFEFNEHFMTTLVEESFFCRFGTFLYDCELHRMKARVRDTTNSLWSMINSNPKKYTNPLYRPSQAVLFPSANMKKFKMWDSYYFRYTPEMMGPTLQEKLEELTSNLQIK</sequence>
<dbReference type="PROSITE" id="PS00383">
    <property type="entry name" value="TYR_PHOSPHATASE_1"/>
    <property type="match status" value="1"/>
</dbReference>
<dbReference type="InterPro" id="IPR030564">
    <property type="entry name" value="Myotubularin"/>
</dbReference>
<dbReference type="SUPFAM" id="SSF52799">
    <property type="entry name" value="(Phosphotyrosine protein) phosphatases II"/>
    <property type="match status" value="1"/>
</dbReference>
<organism evidence="6 7">
    <name type="scientific">Planoprotostelium fungivorum</name>
    <dbReference type="NCBI Taxonomy" id="1890364"/>
    <lineage>
        <taxon>Eukaryota</taxon>
        <taxon>Amoebozoa</taxon>
        <taxon>Evosea</taxon>
        <taxon>Variosea</taxon>
        <taxon>Cavosteliida</taxon>
        <taxon>Cavosteliaceae</taxon>
        <taxon>Planoprotostelium</taxon>
    </lineage>
</organism>
<evidence type="ECO:0000313" key="6">
    <source>
        <dbReference type="EMBL" id="PRP86271.1"/>
    </source>
</evidence>
<dbReference type="Gene3D" id="3.90.190.10">
    <property type="entry name" value="Protein tyrosine phosphatase superfamily"/>
    <property type="match status" value="1"/>
</dbReference>
<evidence type="ECO:0000259" key="5">
    <source>
        <dbReference type="PROSITE" id="PS51339"/>
    </source>
</evidence>
<dbReference type="PANTHER" id="PTHR10807">
    <property type="entry name" value="MYOTUBULARIN-RELATED"/>
    <property type="match status" value="1"/>
</dbReference>
<comment type="similarity">
    <text evidence="1">Belongs to the protein-tyrosine phosphatase family. Non-receptor class myotubularin subfamily.</text>
</comment>
<feature type="active site" description="Phosphocysteine intermediate" evidence="2">
    <location>
        <position position="819"/>
    </location>
</feature>
<dbReference type="InterPro" id="IPR011993">
    <property type="entry name" value="PH-like_dom_sf"/>
</dbReference>
<dbReference type="FunCoup" id="A0A2P6NQP4">
    <property type="interactions" value="119"/>
</dbReference>
<evidence type="ECO:0000256" key="1">
    <source>
        <dbReference type="ARBA" id="ARBA00007471"/>
    </source>
</evidence>
<reference evidence="6 7" key="1">
    <citation type="journal article" date="2018" name="Genome Biol. Evol.">
        <title>Multiple Roots of Fruiting Body Formation in Amoebozoa.</title>
        <authorList>
            <person name="Hillmann F."/>
            <person name="Forbes G."/>
            <person name="Novohradska S."/>
            <person name="Ferling I."/>
            <person name="Riege K."/>
            <person name="Groth M."/>
            <person name="Westermann M."/>
            <person name="Marz M."/>
            <person name="Spaller T."/>
            <person name="Winckler T."/>
            <person name="Schaap P."/>
            <person name="Glockner G."/>
        </authorList>
    </citation>
    <scope>NUCLEOTIDE SEQUENCE [LARGE SCALE GENOMIC DNA]</scope>
    <source>
        <strain evidence="6 7">Jena</strain>
    </source>
</reference>
<dbReference type="InterPro" id="IPR029021">
    <property type="entry name" value="Prot-tyrosine_phosphatase-like"/>
</dbReference>
<dbReference type="STRING" id="1890364.A0A2P6NQP4"/>
<gene>
    <name evidence="6" type="ORF">PROFUN_05412</name>
</gene>
<dbReference type="Gene3D" id="2.30.29.30">
    <property type="entry name" value="Pleckstrin-homology domain (PH domain)/Phosphotyrosine-binding domain (PTB)"/>
    <property type="match status" value="1"/>
</dbReference>
<feature type="region of interest" description="Disordered" evidence="4">
    <location>
        <begin position="345"/>
        <end position="367"/>
    </location>
</feature>
<feature type="compositionally biased region" description="Polar residues" evidence="4">
    <location>
        <begin position="353"/>
        <end position="366"/>
    </location>
</feature>
<feature type="compositionally biased region" description="Pro residues" evidence="4">
    <location>
        <begin position="246"/>
        <end position="258"/>
    </location>
</feature>
<dbReference type="Proteomes" id="UP000241769">
    <property type="component" value="Unassembled WGS sequence"/>
</dbReference>
<comment type="caution">
    <text evidence="6">The sequence shown here is derived from an EMBL/GenBank/DDBJ whole genome shotgun (WGS) entry which is preliminary data.</text>
</comment>